<dbReference type="InterPro" id="IPR009057">
    <property type="entry name" value="Homeodomain-like_sf"/>
</dbReference>
<protein>
    <submittedName>
        <fullName evidence="5">TetR family transcriptional regulator</fullName>
    </submittedName>
</protein>
<feature type="compositionally biased region" description="Basic and acidic residues" evidence="3">
    <location>
        <begin position="35"/>
        <end position="67"/>
    </location>
</feature>
<dbReference type="PANTHER" id="PTHR30055">
    <property type="entry name" value="HTH-TYPE TRANSCRIPTIONAL REGULATOR RUTR"/>
    <property type="match status" value="1"/>
</dbReference>
<dbReference type="RefSeq" id="WP_238165508.1">
    <property type="nucleotide sequence ID" value="NZ_SNWQ01000004.1"/>
</dbReference>
<dbReference type="AlphaFoldDB" id="A0A4R6KN84"/>
<accession>A0A4R6KN84</accession>
<dbReference type="PRINTS" id="PR00455">
    <property type="entry name" value="HTHTETR"/>
</dbReference>
<dbReference type="PROSITE" id="PS50977">
    <property type="entry name" value="HTH_TETR_2"/>
    <property type="match status" value="1"/>
</dbReference>
<organism evidence="5 6">
    <name type="scientific">Kribbella caucasensis</name>
    <dbReference type="NCBI Taxonomy" id="2512215"/>
    <lineage>
        <taxon>Bacteria</taxon>
        <taxon>Bacillati</taxon>
        <taxon>Actinomycetota</taxon>
        <taxon>Actinomycetes</taxon>
        <taxon>Propionibacteriales</taxon>
        <taxon>Kribbellaceae</taxon>
        <taxon>Kribbella</taxon>
    </lineage>
</organism>
<dbReference type="GO" id="GO:0003700">
    <property type="term" value="F:DNA-binding transcription factor activity"/>
    <property type="evidence" value="ECO:0007669"/>
    <property type="project" value="TreeGrafter"/>
</dbReference>
<evidence type="ECO:0000259" key="4">
    <source>
        <dbReference type="PROSITE" id="PS50977"/>
    </source>
</evidence>
<dbReference type="Pfam" id="PF17918">
    <property type="entry name" value="TetR_C_15"/>
    <property type="match status" value="1"/>
</dbReference>
<sequence length="253" mass="27124">MSEKPQTPAKAEAEVRRSAGQPSEAHAAGRGGGRAAEEERGGERGLEVRAAERAGRRRQARGEKRMEELTDAAAVEFAEVGYAKATTNAIAKRAGVSPGTLYQFFANKEALAAALSERYRVALQEAHGRAFDPSAAKLPLPEMVERMIRPMVEVNLANPGFKALFAGPDLPEHLTAPTRALQAAVVGRIAEVIAIRLPDLPAERLETTAAVATQIFAALLGTIVSVPAADRERWIDELKRALVGYLAPLESEN</sequence>
<evidence type="ECO:0000313" key="6">
    <source>
        <dbReference type="Proteomes" id="UP000295388"/>
    </source>
</evidence>
<evidence type="ECO:0000256" key="1">
    <source>
        <dbReference type="ARBA" id="ARBA00023125"/>
    </source>
</evidence>
<evidence type="ECO:0000313" key="5">
    <source>
        <dbReference type="EMBL" id="TDO50805.1"/>
    </source>
</evidence>
<dbReference type="EMBL" id="SNWQ01000004">
    <property type="protein sequence ID" value="TDO50805.1"/>
    <property type="molecule type" value="Genomic_DNA"/>
</dbReference>
<dbReference type="Gene3D" id="1.10.357.10">
    <property type="entry name" value="Tetracycline Repressor, domain 2"/>
    <property type="match status" value="1"/>
</dbReference>
<feature type="DNA-binding region" description="H-T-H motif" evidence="2">
    <location>
        <begin position="86"/>
        <end position="105"/>
    </location>
</feature>
<dbReference type="InterPro" id="IPR050109">
    <property type="entry name" value="HTH-type_TetR-like_transc_reg"/>
</dbReference>
<name>A0A4R6KN84_9ACTN</name>
<evidence type="ECO:0000256" key="3">
    <source>
        <dbReference type="SAM" id="MobiDB-lite"/>
    </source>
</evidence>
<dbReference type="PROSITE" id="PS01081">
    <property type="entry name" value="HTH_TETR_1"/>
    <property type="match status" value="1"/>
</dbReference>
<proteinExistence type="predicted"/>
<reference evidence="5 6" key="1">
    <citation type="submission" date="2019-03" db="EMBL/GenBank/DDBJ databases">
        <title>Genomic Encyclopedia of Type Strains, Phase III (KMG-III): the genomes of soil and plant-associated and newly described type strains.</title>
        <authorList>
            <person name="Whitman W."/>
        </authorList>
    </citation>
    <scope>NUCLEOTIDE SEQUENCE [LARGE SCALE GENOMIC DNA]</scope>
    <source>
        <strain evidence="5 6">VKM Ac-2527</strain>
    </source>
</reference>
<dbReference type="GO" id="GO:0000976">
    <property type="term" value="F:transcription cis-regulatory region binding"/>
    <property type="evidence" value="ECO:0007669"/>
    <property type="project" value="TreeGrafter"/>
</dbReference>
<dbReference type="Proteomes" id="UP000295388">
    <property type="component" value="Unassembled WGS sequence"/>
</dbReference>
<dbReference type="SUPFAM" id="SSF46689">
    <property type="entry name" value="Homeodomain-like"/>
    <property type="match status" value="1"/>
</dbReference>
<gene>
    <name evidence="5" type="ORF">EV643_104304</name>
</gene>
<feature type="domain" description="HTH tetR-type" evidence="4">
    <location>
        <begin position="63"/>
        <end position="123"/>
    </location>
</feature>
<dbReference type="InterPro" id="IPR041669">
    <property type="entry name" value="TetR_C_15"/>
</dbReference>
<dbReference type="InterPro" id="IPR023772">
    <property type="entry name" value="DNA-bd_HTH_TetR-type_CS"/>
</dbReference>
<dbReference type="PANTHER" id="PTHR30055:SF226">
    <property type="entry name" value="HTH-TYPE TRANSCRIPTIONAL REGULATOR PKSA"/>
    <property type="match status" value="1"/>
</dbReference>
<feature type="region of interest" description="Disordered" evidence="3">
    <location>
        <begin position="1"/>
        <end position="67"/>
    </location>
</feature>
<dbReference type="Pfam" id="PF00440">
    <property type="entry name" value="TetR_N"/>
    <property type="match status" value="1"/>
</dbReference>
<comment type="caution">
    <text evidence="5">The sequence shown here is derived from an EMBL/GenBank/DDBJ whole genome shotgun (WGS) entry which is preliminary data.</text>
</comment>
<keyword evidence="6" id="KW-1185">Reference proteome</keyword>
<dbReference type="InterPro" id="IPR001647">
    <property type="entry name" value="HTH_TetR"/>
</dbReference>
<evidence type="ECO:0000256" key="2">
    <source>
        <dbReference type="PROSITE-ProRule" id="PRU00335"/>
    </source>
</evidence>
<keyword evidence="1 2" id="KW-0238">DNA-binding</keyword>